<feature type="coiled-coil region" evidence="5">
    <location>
        <begin position="301"/>
        <end position="345"/>
    </location>
</feature>
<feature type="compositionally biased region" description="Low complexity" evidence="6">
    <location>
        <begin position="232"/>
        <end position="252"/>
    </location>
</feature>
<keyword evidence="5" id="KW-0175">Coiled coil</keyword>
<comment type="similarity">
    <text evidence="1">Belongs to the peptidase C48 family.</text>
</comment>
<dbReference type="PANTHER" id="PTHR12606:SF141">
    <property type="entry name" value="GH15225P-RELATED"/>
    <property type="match status" value="1"/>
</dbReference>
<dbReference type="InterPro" id="IPR003653">
    <property type="entry name" value="Peptidase_C48_C"/>
</dbReference>
<dbReference type="Pfam" id="PF02902">
    <property type="entry name" value="Peptidase_C48"/>
    <property type="match status" value="1"/>
</dbReference>
<comment type="caution">
    <text evidence="8">The sequence shown here is derived from an EMBL/GenBank/DDBJ whole genome shotgun (WGS) entry which is preliminary data.</text>
</comment>
<sequence>MSVFDALSNLAGKAIWTAASTIGRQIGYTPTNNAGQQVVSDETRQSPKRRRTDDTPAPALLDAQIEANSDEDMGLSSPMNNGMAINGDRPFTQFYSSIGARTHLSSSASNAARRALYRYPPRAILDPRKRIPQTRTTDPSEPSTDSSLEPAREQAMPGSWVSESDEQSSTQSSDLSTTATSPSTQEKHSGSYNKSSAKPDPYLLSTRSPPRSDAFYTRPRTQARGAWARSPQSNQSSTEVSDSTSSPPSTRSEQPEETSAQNEETSTTDRSDPEPKFKTRADFFEHDENLLVPGLEKLGLNELKNQELIAQREERQRLERERRIAAEKAKEEARLRAEAERWNAQLRHLGLRKPKRKWITDLSEEWEQKVDESMTRSNVTCAPPEAVTMTPRDFTRMIPDGQWLNDSCVQAALTELATAVNESAGRVLKQHTPKCVALGTFFWTTLRDKGPENKERMMKRTWGMTPLNFLDIDTIIMPINESSHWTFILIRPKRREVAYIDSFGGNGTQKVVKALGFIEVFLGPTRWEPKEWRVLKDLHVPSQHNSWDCGMFVITNSIYIALGLDPNTYSEAELPLQRRRIAAVLLNGGFKGDFNLEDL</sequence>
<dbReference type="SUPFAM" id="SSF54001">
    <property type="entry name" value="Cysteine proteinases"/>
    <property type="match status" value="1"/>
</dbReference>
<evidence type="ECO:0000256" key="4">
    <source>
        <dbReference type="ARBA" id="ARBA00022807"/>
    </source>
</evidence>
<feature type="region of interest" description="Disordered" evidence="6">
    <location>
        <begin position="119"/>
        <end position="277"/>
    </location>
</feature>
<feature type="compositionally biased region" description="Low complexity" evidence="6">
    <location>
        <begin position="167"/>
        <end position="181"/>
    </location>
</feature>
<evidence type="ECO:0000256" key="6">
    <source>
        <dbReference type="SAM" id="MobiDB-lite"/>
    </source>
</evidence>
<organism evidence="8 9">
    <name type="scientific">Apiospora marii</name>
    <dbReference type="NCBI Taxonomy" id="335849"/>
    <lineage>
        <taxon>Eukaryota</taxon>
        <taxon>Fungi</taxon>
        <taxon>Dikarya</taxon>
        <taxon>Ascomycota</taxon>
        <taxon>Pezizomycotina</taxon>
        <taxon>Sordariomycetes</taxon>
        <taxon>Xylariomycetidae</taxon>
        <taxon>Amphisphaeriales</taxon>
        <taxon>Apiosporaceae</taxon>
        <taxon>Apiospora</taxon>
    </lineage>
</organism>
<evidence type="ECO:0000313" key="8">
    <source>
        <dbReference type="EMBL" id="KAK8036920.1"/>
    </source>
</evidence>
<dbReference type="EMBL" id="JAQQWI010000003">
    <property type="protein sequence ID" value="KAK8036920.1"/>
    <property type="molecule type" value="Genomic_DNA"/>
</dbReference>
<evidence type="ECO:0000256" key="5">
    <source>
        <dbReference type="SAM" id="Coils"/>
    </source>
</evidence>
<accession>A0ABR1ST77</accession>
<reference evidence="8 9" key="1">
    <citation type="submission" date="2023-01" db="EMBL/GenBank/DDBJ databases">
        <title>Analysis of 21 Apiospora genomes using comparative genomics revels a genus with tremendous synthesis potential of carbohydrate active enzymes and secondary metabolites.</title>
        <authorList>
            <person name="Sorensen T."/>
        </authorList>
    </citation>
    <scope>NUCLEOTIDE SEQUENCE [LARGE SCALE GENOMIC DNA]</scope>
    <source>
        <strain evidence="8 9">CBS 20057</strain>
    </source>
</reference>
<evidence type="ECO:0000313" key="9">
    <source>
        <dbReference type="Proteomes" id="UP001396898"/>
    </source>
</evidence>
<keyword evidence="2" id="KW-0645">Protease</keyword>
<feature type="region of interest" description="Disordered" evidence="6">
    <location>
        <begin position="27"/>
        <end position="59"/>
    </location>
</feature>
<dbReference type="PANTHER" id="PTHR12606">
    <property type="entry name" value="SENTRIN/SUMO-SPECIFIC PROTEASE"/>
    <property type="match status" value="1"/>
</dbReference>
<dbReference type="PROSITE" id="PS50600">
    <property type="entry name" value="ULP_PROTEASE"/>
    <property type="match status" value="1"/>
</dbReference>
<evidence type="ECO:0000256" key="3">
    <source>
        <dbReference type="ARBA" id="ARBA00022801"/>
    </source>
</evidence>
<proteinExistence type="inferred from homology"/>
<dbReference type="Gene3D" id="3.40.395.10">
    <property type="entry name" value="Adenoviral Proteinase, Chain A"/>
    <property type="match status" value="1"/>
</dbReference>
<keyword evidence="9" id="KW-1185">Reference proteome</keyword>
<evidence type="ECO:0000256" key="2">
    <source>
        <dbReference type="ARBA" id="ARBA00022670"/>
    </source>
</evidence>
<gene>
    <name evidence="8" type="ORF">PG991_001234</name>
</gene>
<keyword evidence="3" id="KW-0378">Hydrolase</keyword>
<evidence type="ECO:0000259" key="7">
    <source>
        <dbReference type="PROSITE" id="PS50600"/>
    </source>
</evidence>
<feature type="compositionally biased region" description="Basic and acidic residues" evidence="6">
    <location>
        <begin position="267"/>
        <end position="277"/>
    </location>
</feature>
<protein>
    <recommendedName>
        <fullName evidence="7">Ubiquitin-like protease family profile domain-containing protein</fullName>
    </recommendedName>
</protein>
<dbReference type="Proteomes" id="UP001396898">
    <property type="component" value="Unassembled WGS sequence"/>
</dbReference>
<name>A0ABR1ST77_9PEZI</name>
<dbReference type="InterPro" id="IPR038765">
    <property type="entry name" value="Papain-like_cys_pep_sf"/>
</dbReference>
<evidence type="ECO:0000256" key="1">
    <source>
        <dbReference type="ARBA" id="ARBA00005234"/>
    </source>
</evidence>
<feature type="compositionally biased region" description="Polar residues" evidence="6">
    <location>
        <begin position="27"/>
        <end position="40"/>
    </location>
</feature>
<keyword evidence="4" id="KW-0788">Thiol protease</keyword>
<feature type="compositionally biased region" description="Low complexity" evidence="6">
    <location>
        <begin position="134"/>
        <end position="147"/>
    </location>
</feature>
<feature type="domain" description="Ubiquitin-like protease family profile" evidence="7">
    <location>
        <begin position="387"/>
        <end position="560"/>
    </location>
</feature>